<keyword evidence="9" id="KW-0472">Membrane</keyword>
<evidence type="ECO:0000256" key="1">
    <source>
        <dbReference type="ARBA" id="ARBA00004141"/>
    </source>
</evidence>
<dbReference type="PROSITE" id="PS50231">
    <property type="entry name" value="RICIN_B_LECTIN"/>
    <property type="match status" value="1"/>
</dbReference>
<evidence type="ECO:0000256" key="2">
    <source>
        <dbReference type="ARBA" id="ARBA00007193"/>
    </source>
</evidence>
<comment type="similarity">
    <text evidence="2 12">Belongs to the amiloride-sensitive sodium channel (TC 1.A.6) family.</text>
</comment>
<reference evidence="13" key="1">
    <citation type="journal article" date="2020" name="bioRxiv">
        <title>Chromosome-level reference genome of the European wasp spider Argiope bruennichi: a resource for studies on range expansion and evolutionary adaptation.</title>
        <authorList>
            <person name="Sheffer M.M."/>
            <person name="Hoppe A."/>
            <person name="Krehenwinkel H."/>
            <person name="Uhl G."/>
            <person name="Kuss A.W."/>
            <person name="Jensen L."/>
            <person name="Jensen C."/>
            <person name="Gillespie R.G."/>
            <person name="Hoff K.J."/>
            <person name="Prost S."/>
        </authorList>
    </citation>
    <scope>NUCLEOTIDE SEQUENCE</scope>
</reference>
<evidence type="ECO:0000313" key="13">
    <source>
        <dbReference type="EMBL" id="KAF8793272.1"/>
    </source>
</evidence>
<keyword evidence="11 12" id="KW-0407">Ion channel</keyword>
<evidence type="ECO:0000256" key="6">
    <source>
        <dbReference type="ARBA" id="ARBA00022989"/>
    </source>
</evidence>
<evidence type="ECO:0000256" key="12">
    <source>
        <dbReference type="RuleBase" id="RU000679"/>
    </source>
</evidence>
<dbReference type="Pfam" id="PF00858">
    <property type="entry name" value="ASC"/>
    <property type="match status" value="1"/>
</dbReference>
<name>A0A8T0FRM2_ARGBR</name>
<dbReference type="InterPro" id="IPR029044">
    <property type="entry name" value="Nucleotide-diphossugar_trans"/>
</dbReference>
<dbReference type="Proteomes" id="UP000807504">
    <property type="component" value="Unassembled WGS sequence"/>
</dbReference>
<keyword evidence="10 12" id="KW-0739">Sodium transport</keyword>
<keyword evidence="5 12" id="KW-0812">Transmembrane</keyword>
<dbReference type="PRINTS" id="PR01078">
    <property type="entry name" value="AMINACHANNEL"/>
</dbReference>
<proteinExistence type="inferred from homology"/>
<dbReference type="PANTHER" id="PTHR11690">
    <property type="entry name" value="AMILORIDE-SENSITIVE SODIUM CHANNEL-RELATED"/>
    <property type="match status" value="1"/>
</dbReference>
<organism evidence="13 14">
    <name type="scientific">Argiope bruennichi</name>
    <name type="common">Wasp spider</name>
    <name type="synonym">Aranea bruennichi</name>
    <dbReference type="NCBI Taxonomy" id="94029"/>
    <lineage>
        <taxon>Eukaryota</taxon>
        <taxon>Metazoa</taxon>
        <taxon>Ecdysozoa</taxon>
        <taxon>Arthropoda</taxon>
        <taxon>Chelicerata</taxon>
        <taxon>Arachnida</taxon>
        <taxon>Araneae</taxon>
        <taxon>Araneomorphae</taxon>
        <taxon>Entelegynae</taxon>
        <taxon>Araneoidea</taxon>
        <taxon>Araneidae</taxon>
        <taxon>Argiope</taxon>
    </lineage>
</organism>
<evidence type="ECO:0000256" key="3">
    <source>
        <dbReference type="ARBA" id="ARBA00022448"/>
    </source>
</evidence>
<dbReference type="Gene3D" id="3.90.550.10">
    <property type="entry name" value="Spore Coat Polysaccharide Biosynthesis Protein SpsA, Chain A"/>
    <property type="match status" value="1"/>
</dbReference>
<dbReference type="GO" id="GO:0005886">
    <property type="term" value="C:plasma membrane"/>
    <property type="evidence" value="ECO:0007669"/>
    <property type="project" value="TreeGrafter"/>
</dbReference>
<comment type="caution">
    <text evidence="13">The sequence shown here is derived from an EMBL/GenBank/DDBJ whole genome shotgun (WGS) entry which is preliminary data.</text>
</comment>
<evidence type="ECO:0000256" key="5">
    <source>
        <dbReference type="ARBA" id="ARBA00022692"/>
    </source>
</evidence>
<evidence type="ECO:0000256" key="9">
    <source>
        <dbReference type="ARBA" id="ARBA00023136"/>
    </source>
</evidence>
<evidence type="ECO:0000313" key="14">
    <source>
        <dbReference type="Proteomes" id="UP000807504"/>
    </source>
</evidence>
<gene>
    <name evidence="13" type="ORF">HNY73_004774</name>
</gene>
<comment type="subcellular location">
    <subcellularLocation>
        <location evidence="1">Membrane</location>
        <topology evidence="1">Multi-pass membrane protein</topology>
    </subcellularLocation>
</comment>
<keyword evidence="8 12" id="KW-0406">Ion transport</keyword>
<dbReference type="Gene3D" id="2.80.10.50">
    <property type="match status" value="1"/>
</dbReference>
<reference evidence="13" key="2">
    <citation type="submission" date="2020-06" db="EMBL/GenBank/DDBJ databases">
        <authorList>
            <person name="Sheffer M."/>
        </authorList>
    </citation>
    <scope>NUCLEOTIDE SEQUENCE</scope>
</reference>
<dbReference type="AlphaFoldDB" id="A0A8T0FRM2"/>
<keyword evidence="7" id="KW-0915">Sodium</keyword>
<evidence type="ECO:0000256" key="10">
    <source>
        <dbReference type="ARBA" id="ARBA00023201"/>
    </source>
</evidence>
<dbReference type="InterPro" id="IPR001873">
    <property type="entry name" value="ENaC"/>
</dbReference>
<dbReference type="InterPro" id="IPR035992">
    <property type="entry name" value="Ricin_B-like_lectins"/>
</dbReference>
<dbReference type="SUPFAM" id="SSF50370">
    <property type="entry name" value="Ricin B-like lectins"/>
    <property type="match status" value="1"/>
</dbReference>
<dbReference type="GO" id="GO:0015280">
    <property type="term" value="F:ligand-gated sodium channel activity"/>
    <property type="evidence" value="ECO:0007669"/>
    <property type="project" value="TreeGrafter"/>
</dbReference>
<keyword evidence="14" id="KW-1185">Reference proteome</keyword>
<evidence type="ECO:0000256" key="11">
    <source>
        <dbReference type="ARBA" id="ARBA00023303"/>
    </source>
</evidence>
<evidence type="ECO:0000256" key="7">
    <source>
        <dbReference type="ARBA" id="ARBA00023053"/>
    </source>
</evidence>
<keyword evidence="3 12" id="KW-0813">Transport</keyword>
<dbReference type="Gene3D" id="2.60.470.10">
    <property type="entry name" value="Acid-sensing ion channels like domains"/>
    <property type="match status" value="1"/>
</dbReference>
<sequence>MVVWQCGGSIEIAPCSHVGHVFRKSSPYTFPRPGGVGAVLYQNLARAAAVWMDEWKTFYFKMNPEAAKTNHNVDVDSRLKLRERLNCKSFKWYLENVWPEHFLPMDGRFFGKKQILVHAKSNLCLDIPSQTRPEALTLQICDGSSNQKWIFENVDWKKRKQNLTFPAISICNLNRIQAKLRNPIGTPLTVSERKALYDCKAIQNVTKEFPRKFLMSVRYLQTYYNMDQKTRFKLGQPLSNFLKDCSFNGNECSKMNLTYYSNFYYGNCLTFNKRSTETDVLQTSISGAGSGLILLLNLETDLYLDTTHTLGARVIIHDPDHEPDSEESEFIVSPGYETVISLQQVIHYRLPSPYKDHCKNYDFQDKSFRYSKNDCIRACIQNQYFERCECIDKSLTDIKDLEACDVMNKTQICCLDAVQDNMSSHGSICSCPLPCRLVTYKAKLSRSLLPPTNILKRGQKFKRDARRHLNMNNVRVNIFYSNMERFVYRQRAEWSLAELLSYVGNEIGLWLGGVAGKGLNMRNNQGDSVVV</sequence>
<evidence type="ECO:0000256" key="4">
    <source>
        <dbReference type="ARBA" id="ARBA00022461"/>
    </source>
</evidence>
<dbReference type="PANTHER" id="PTHR11690:SF248">
    <property type="entry name" value="PICKPOCKET 17, ISOFORM A"/>
    <property type="match status" value="1"/>
</dbReference>
<dbReference type="EMBL" id="JABXBU010000003">
    <property type="protein sequence ID" value="KAF8793272.1"/>
    <property type="molecule type" value="Genomic_DNA"/>
</dbReference>
<keyword evidence="6" id="KW-1133">Transmembrane helix</keyword>
<keyword evidence="4 12" id="KW-0894">Sodium channel</keyword>
<evidence type="ECO:0000256" key="8">
    <source>
        <dbReference type="ARBA" id="ARBA00023065"/>
    </source>
</evidence>
<accession>A0A8T0FRM2</accession>
<protein>
    <submittedName>
        <fullName evidence="13">Polypeptide N-acetylgalactosaminyltransferase like protein</fullName>
    </submittedName>
</protein>
<dbReference type="SUPFAM" id="SSF53448">
    <property type="entry name" value="Nucleotide-diphospho-sugar transferases"/>
    <property type="match status" value="1"/>
</dbReference>